<dbReference type="EMBL" id="WTVA01000015">
    <property type="protein sequence ID" value="MZR23901.1"/>
    <property type="molecule type" value="Genomic_DNA"/>
</dbReference>
<protein>
    <submittedName>
        <fullName evidence="1">Uncharacterized protein</fullName>
    </submittedName>
</protein>
<name>A0A845MJJ7_9PROT</name>
<reference evidence="1 2" key="1">
    <citation type="journal article" date="2014" name="Int. J. Syst. Evol. Microbiol.">
        <title>Sneathiella chungangensis sp. nov., isolated from a marine sand, and emended description of the genus Sneathiella.</title>
        <authorList>
            <person name="Siamphan C."/>
            <person name="Kim H."/>
            <person name="Lee J.S."/>
            <person name="Kim W."/>
        </authorList>
    </citation>
    <scope>NUCLEOTIDE SEQUENCE [LARGE SCALE GENOMIC DNA]</scope>
    <source>
        <strain evidence="1 2">KCTC 32476</strain>
    </source>
</reference>
<keyword evidence="2" id="KW-1185">Reference proteome</keyword>
<comment type="caution">
    <text evidence="1">The sequence shown here is derived from an EMBL/GenBank/DDBJ whole genome shotgun (WGS) entry which is preliminary data.</text>
</comment>
<sequence>MVKKNIDGKGLFSVSRTGSFYTNESIMKIIDGVGSDISTSNQIILQNKLELAAEGWSIEDYLQRQPTSKMMLKKLEKIEKSAALLLKSLGSTNSGSISGMSPALLQNFQIAAGEKARRLGNSRIGQLRKEISGIVQIRRWALKVINTENGKQLAGENLAPPNVGDIALKKWILELATIYKDVGWGDPGISLSPVTLEYGGPFFRFVVLSSEGIVPLNVNIGKFIRRSLQRKDKLEN</sequence>
<dbReference type="Proteomes" id="UP000445696">
    <property type="component" value="Unassembled WGS sequence"/>
</dbReference>
<dbReference type="AlphaFoldDB" id="A0A845MJJ7"/>
<dbReference type="RefSeq" id="WP_161340327.1">
    <property type="nucleotide sequence ID" value="NZ_JBHSDG010000003.1"/>
</dbReference>
<proteinExistence type="predicted"/>
<evidence type="ECO:0000313" key="2">
    <source>
        <dbReference type="Proteomes" id="UP000445696"/>
    </source>
</evidence>
<evidence type="ECO:0000313" key="1">
    <source>
        <dbReference type="EMBL" id="MZR23901.1"/>
    </source>
</evidence>
<organism evidence="1 2">
    <name type="scientific">Sneathiella chungangensis</name>
    <dbReference type="NCBI Taxonomy" id="1418234"/>
    <lineage>
        <taxon>Bacteria</taxon>
        <taxon>Pseudomonadati</taxon>
        <taxon>Pseudomonadota</taxon>
        <taxon>Alphaproteobacteria</taxon>
        <taxon>Sneathiellales</taxon>
        <taxon>Sneathiellaceae</taxon>
        <taxon>Sneathiella</taxon>
    </lineage>
</organism>
<accession>A0A845MJJ7</accession>
<gene>
    <name evidence="1" type="ORF">GQF03_16310</name>
</gene>